<dbReference type="GO" id="GO:0004499">
    <property type="term" value="F:N,N-dimethylaniline monooxygenase activity"/>
    <property type="evidence" value="ECO:0007669"/>
    <property type="project" value="InterPro"/>
</dbReference>
<feature type="region of interest" description="Disordered" evidence="4">
    <location>
        <begin position="45"/>
        <end position="83"/>
    </location>
</feature>
<protein>
    <submittedName>
        <fullName evidence="7">Dimethylaniline monooxygenase</fullName>
    </submittedName>
</protein>
<evidence type="ECO:0000256" key="3">
    <source>
        <dbReference type="ARBA" id="ARBA00023002"/>
    </source>
</evidence>
<evidence type="ECO:0000259" key="5">
    <source>
        <dbReference type="Pfam" id="PF00890"/>
    </source>
</evidence>
<dbReference type="PANTHER" id="PTHR23023">
    <property type="entry name" value="DIMETHYLANILINE MONOOXYGENASE"/>
    <property type="match status" value="1"/>
</dbReference>
<dbReference type="Proteomes" id="UP000693970">
    <property type="component" value="Unassembled WGS sequence"/>
</dbReference>
<evidence type="ECO:0000256" key="4">
    <source>
        <dbReference type="SAM" id="MobiDB-lite"/>
    </source>
</evidence>
<feature type="domain" description="FAD-dependent oxidoreductase 2 FAD-binding" evidence="5">
    <location>
        <begin position="4"/>
        <end position="55"/>
    </location>
</feature>
<dbReference type="InterPro" id="IPR050346">
    <property type="entry name" value="FMO-like"/>
</dbReference>
<keyword evidence="7" id="KW-0503">Monooxygenase</keyword>
<organism evidence="7 8">
    <name type="scientific">Nitzschia inconspicua</name>
    <dbReference type="NCBI Taxonomy" id="303405"/>
    <lineage>
        <taxon>Eukaryota</taxon>
        <taxon>Sar</taxon>
        <taxon>Stramenopiles</taxon>
        <taxon>Ochrophyta</taxon>
        <taxon>Bacillariophyta</taxon>
        <taxon>Bacillariophyceae</taxon>
        <taxon>Bacillariophycidae</taxon>
        <taxon>Bacillariales</taxon>
        <taxon>Bacillariaceae</taxon>
        <taxon>Nitzschia</taxon>
    </lineage>
</organism>
<dbReference type="OrthoDB" id="43741at2759"/>
<reference evidence="7" key="2">
    <citation type="submission" date="2021-04" db="EMBL/GenBank/DDBJ databases">
        <authorList>
            <person name="Podell S."/>
        </authorList>
    </citation>
    <scope>NUCLEOTIDE SEQUENCE</scope>
    <source>
        <strain evidence="7">Hildebrandi</strain>
    </source>
</reference>
<dbReference type="InterPro" id="IPR045632">
    <property type="entry name" value="DUF6314"/>
</dbReference>
<accession>A0A9K3KFE5</accession>
<dbReference type="InterPro" id="IPR020946">
    <property type="entry name" value="Flavin_mOase-like"/>
</dbReference>
<feature type="compositionally biased region" description="Low complexity" evidence="4">
    <location>
        <begin position="197"/>
        <end position="217"/>
    </location>
</feature>
<dbReference type="InterPro" id="IPR003953">
    <property type="entry name" value="FAD-dep_OxRdtase_2_FAD-bd"/>
</dbReference>
<comment type="caution">
    <text evidence="7">The sequence shown here is derived from an EMBL/GenBank/DDBJ whole genome shotgun (WGS) entry which is preliminary data.</text>
</comment>
<keyword evidence="8" id="KW-1185">Reference proteome</keyword>
<feature type="compositionally biased region" description="Low complexity" evidence="4">
    <location>
        <begin position="600"/>
        <end position="612"/>
    </location>
</feature>
<sequence length="812" mass="90082">MLEVAVIGAGSAGLVAARHLLANGLKCCIFEATSTMGGAWAASSASSSSSSSSSSTSTSTKSHPVNINHNNNNNDNNNNVNNQKMWNGLHTNLSKHTCCFTDFPWSTSSELLLQNSGGSTSTSASASTSIPTFPSLVDMDNYLHSYADTYIDPLCFNYHCHVTNVVPYCIDPVANNNKDDDDDDTTTIGISSEAVVSTTTTVTTDTTTATDTTPPSSRHGYRVEWTNTETQTRHSRNFDGVVVTTGFFSKPNLPMGFDTTTTTTSSSSSSSSVKATRILHSQDYKHHTDFQDQTVAVVGSSFSALEIAVDVSQSAKRVVSILPSIPWVVPRIVPTHDHVDNNKSNNNDNDTIFLPVDLAFYRRTVPTGTKPVATTIMMTPDMCRQRHGQLQRYFGSRQRDILGIPSDFDAPPKIAISDYYLDLVADGTIQVVHGRVKRVDEQGLLHVETETSRDDTTAVHVLPNNVDTVLCCTGYLPRLQSLLDTSILQTLDYDPTDTFAPLTACWDTLHPRLPNLALVGMYRGSYMGVVDLQAQLVAKVFSGKLHLTPAQYEHELGVSRTIRRQQQHLRPQFPRFDYIGFMDSLAATLVMTGEADGKSNNNNQQQQQQQRQSPRANRNVGDVVTPAFYQSHDDTIIQSAQNDIDNEFVKGRNGSHVPAIVMSALIGSWDFHRTIVHFSTNNHQETVHGTIKYSRPKLDHVLYREDGLYRLSEYKSLPVFREYEYVCNGDMLEVYFVETGQRAHLFLSLKFQEQTNDGYWTATSDHLCIKDLYRGKFQIKLDGLKATEVVITYRVKGPSKDYEATTVMTPHK</sequence>
<dbReference type="Pfam" id="PF00890">
    <property type="entry name" value="FAD_binding_2"/>
    <property type="match status" value="1"/>
</dbReference>
<dbReference type="AlphaFoldDB" id="A0A9K3KFE5"/>
<dbReference type="EMBL" id="JAGRRH010000025">
    <property type="protein sequence ID" value="KAG7342502.1"/>
    <property type="molecule type" value="Genomic_DNA"/>
</dbReference>
<keyword evidence="3" id="KW-0560">Oxidoreductase</keyword>
<keyword evidence="2" id="KW-0274">FAD</keyword>
<proteinExistence type="predicted"/>
<dbReference type="Pfam" id="PF00743">
    <property type="entry name" value="FMO-like"/>
    <property type="match status" value="1"/>
</dbReference>
<name>A0A9K3KFE5_9STRA</name>
<gene>
    <name evidence="7" type="ORF">IV203_007595</name>
</gene>
<evidence type="ECO:0000313" key="8">
    <source>
        <dbReference type="Proteomes" id="UP000693970"/>
    </source>
</evidence>
<evidence type="ECO:0000256" key="2">
    <source>
        <dbReference type="ARBA" id="ARBA00022827"/>
    </source>
</evidence>
<dbReference type="Pfam" id="PF19834">
    <property type="entry name" value="DUF6314"/>
    <property type="match status" value="1"/>
</dbReference>
<dbReference type="GO" id="GO:0050660">
    <property type="term" value="F:flavin adenine dinucleotide binding"/>
    <property type="evidence" value="ECO:0007669"/>
    <property type="project" value="InterPro"/>
</dbReference>
<dbReference type="GO" id="GO:0050661">
    <property type="term" value="F:NADP binding"/>
    <property type="evidence" value="ECO:0007669"/>
    <property type="project" value="InterPro"/>
</dbReference>
<reference evidence="7" key="1">
    <citation type="journal article" date="2021" name="Sci. Rep.">
        <title>Diploid genomic architecture of Nitzschia inconspicua, an elite biomass production diatom.</title>
        <authorList>
            <person name="Oliver A."/>
            <person name="Podell S."/>
            <person name="Pinowska A."/>
            <person name="Traller J.C."/>
            <person name="Smith S.R."/>
            <person name="McClure R."/>
            <person name="Beliaev A."/>
            <person name="Bohutskyi P."/>
            <person name="Hill E.A."/>
            <person name="Rabines A."/>
            <person name="Zheng H."/>
            <person name="Allen L.Z."/>
            <person name="Kuo A."/>
            <person name="Grigoriev I.V."/>
            <person name="Allen A.E."/>
            <person name="Hazlebeck D."/>
            <person name="Allen E.E."/>
        </authorList>
    </citation>
    <scope>NUCLEOTIDE SEQUENCE</scope>
    <source>
        <strain evidence="7">Hildebrandi</strain>
    </source>
</reference>
<feature type="region of interest" description="Disordered" evidence="4">
    <location>
        <begin position="197"/>
        <end position="220"/>
    </location>
</feature>
<feature type="compositionally biased region" description="Low complexity" evidence="4">
    <location>
        <begin position="45"/>
        <end position="82"/>
    </location>
</feature>
<evidence type="ECO:0000259" key="6">
    <source>
        <dbReference type="Pfam" id="PF19834"/>
    </source>
</evidence>
<feature type="domain" description="DUF6314" evidence="6">
    <location>
        <begin position="665"/>
        <end position="808"/>
    </location>
</feature>
<evidence type="ECO:0000313" key="7">
    <source>
        <dbReference type="EMBL" id="KAG7342502.1"/>
    </source>
</evidence>
<keyword evidence="1" id="KW-0285">Flavoprotein</keyword>
<feature type="region of interest" description="Disordered" evidence="4">
    <location>
        <begin position="594"/>
        <end position="619"/>
    </location>
</feature>
<evidence type="ECO:0000256" key="1">
    <source>
        <dbReference type="ARBA" id="ARBA00022630"/>
    </source>
</evidence>